<keyword evidence="3" id="KW-1185">Reference proteome</keyword>
<feature type="signal peptide" evidence="1">
    <location>
        <begin position="1"/>
        <end position="23"/>
    </location>
</feature>
<dbReference type="InterPro" id="IPR036374">
    <property type="entry name" value="OxRdtase_Mopterin-bd_sf"/>
</dbReference>
<name>A0ABT6FV17_9FLAO</name>
<comment type="caution">
    <text evidence="2">The sequence shown here is derived from an EMBL/GenBank/DDBJ whole genome shotgun (WGS) entry which is preliminary data.</text>
</comment>
<gene>
    <name evidence="2" type="ORF">OSR52_14670</name>
</gene>
<dbReference type="SUPFAM" id="SSF56524">
    <property type="entry name" value="Oxidoreductase molybdopterin-binding domain"/>
    <property type="match status" value="1"/>
</dbReference>
<sequence>MQKYFSFLCALPFLILSLQTVHAQEKITPTDHIEIVGLVENNLDIQIADLEKYNSQTLPDLVITSHKGDYRKELTQLKGILLIDLLKEVVIKADSPKILSEYYLIFEASDGYKVVYSWNELFNSPTGSHVFLITHKSGTGITKMEDRLLVVNTNDIQTGRRHIKSLSKITVKRVD</sequence>
<dbReference type="Gene3D" id="3.90.420.10">
    <property type="entry name" value="Oxidoreductase, molybdopterin-binding domain"/>
    <property type="match status" value="1"/>
</dbReference>
<dbReference type="Proteomes" id="UP001153642">
    <property type="component" value="Unassembled WGS sequence"/>
</dbReference>
<feature type="chain" id="PRO_5047452438" evidence="1">
    <location>
        <begin position="24"/>
        <end position="175"/>
    </location>
</feature>
<keyword evidence="1" id="KW-0732">Signal</keyword>
<accession>A0ABT6FV17</accession>
<organism evidence="2 3">
    <name type="scientific">Galbibacter pacificus</name>
    <dbReference type="NCBI Taxonomy" id="2996052"/>
    <lineage>
        <taxon>Bacteria</taxon>
        <taxon>Pseudomonadati</taxon>
        <taxon>Bacteroidota</taxon>
        <taxon>Flavobacteriia</taxon>
        <taxon>Flavobacteriales</taxon>
        <taxon>Flavobacteriaceae</taxon>
        <taxon>Galbibacter</taxon>
    </lineage>
</organism>
<evidence type="ECO:0000256" key="1">
    <source>
        <dbReference type="SAM" id="SignalP"/>
    </source>
</evidence>
<evidence type="ECO:0000313" key="3">
    <source>
        <dbReference type="Proteomes" id="UP001153642"/>
    </source>
</evidence>
<evidence type="ECO:0000313" key="2">
    <source>
        <dbReference type="EMBL" id="MDG3587115.1"/>
    </source>
</evidence>
<dbReference type="EMBL" id="JAPMUA010000005">
    <property type="protein sequence ID" value="MDG3587115.1"/>
    <property type="molecule type" value="Genomic_DNA"/>
</dbReference>
<dbReference type="RefSeq" id="WP_277900623.1">
    <property type="nucleotide sequence ID" value="NZ_JAPMUA010000005.1"/>
</dbReference>
<protein>
    <submittedName>
        <fullName evidence="2">Molybdopterin-binding protein</fullName>
    </submittedName>
</protein>
<reference evidence="2" key="1">
    <citation type="submission" date="2022-11" db="EMBL/GenBank/DDBJ databases">
        <title>High-quality draft genome sequence of Galbibacter sp. strain CMA-7.</title>
        <authorList>
            <person name="Wei L."/>
            <person name="Dong C."/>
            <person name="Shao Z."/>
        </authorList>
    </citation>
    <scope>NUCLEOTIDE SEQUENCE</scope>
    <source>
        <strain evidence="2">CMA-7</strain>
    </source>
</reference>
<proteinExistence type="predicted"/>